<name>A0A1N7KA77_9FLAO</name>
<reference evidence="1 2" key="1">
    <citation type="submission" date="2017-01" db="EMBL/GenBank/DDBJ databases">
        <authorList>
            <person name="Mah S.A."/>
            <person name="Swanson W.J."/>
            <person name="Moy G.W."/>
            <person name="Vacquier V.D."/>
        </authorList>
    </citation>
    <scope>NUCLEOTIDE SEQUENCE [LARGE SCALE GENOMIC DNA]</scope>
    <source>
        <strain evidence="1 2">DSM 18014</strain>
    </source>
</reference>
<dbReference type="Proteomes" id="UP000185781">
    <property type="component" value="Unassembled WGS sequence"/>
</dbReference>
<evidence type="ECO:0000313" key="1">
    <source>
        <dbReference type="EMBL" id="SIS58506.1"/>
    </source>
</evidence>
<gene>
    <name evidence="1" type="ORF">SAMN05421785_101360</name>
</gene>
<accession>A0A1N7KA77</accession>
<evidence type="ECO:0000313" key="2">
    <source>
        <dbReference type="Proteomes" id="UP000185781"/>
    </source>
</evidence>
<sequence length="29" mass="3709">MIKNYELKRNYLKLFYIIIKKTVRSKEQF</sequence>
<organism evidence="1 2">
    <name type="scientific">Chryseobacterium gambrini</name>
    <dbReference type="NCBI Taxonomy" id="373672"/>
    <lineage>
        <taxon>Bacteria</taxon>
        <taxon>Pseudomonadati</taxon>
        <taxon>Bacteroidota</taxon>
        <taxon>Flavobacteriia</taxon>
        <taxon>Flavobacteriales</taxon>
        <taxon>Weeksellaceae</taxon>
        <taxon>Chryseobacterium group</taxon>
        <taxon>Chryseobacterium</taxon>
    </lineage>
</organism>
<dbReference type="AlphaFoldDB" id="A0A1N7KA77"/>
<proteinExistence type="predicted"/>
<protein>
    <submittedName>
        <fullName evidence="1">Uncharacterized protein</fullName>
    </submittedName>
</protein>
<dbReference type="EMBL" id="FTOV01000001">
    <property type="protein sequence ID" value="SIS58506.1"/>
    <property type="molecule type" value="Genomic_DNA"/>
</dbReference>